<dbReference type="KEGG" id="marz:MARA_23980"/>
<dbReference type="Proteomes" id="UP000467428">
    <property type="component" value="Chromosome"/>
</dbReference>
<organism evidence="4 5">
    <name type="scientific">Mycolicibacterium arabiense</name>
    <dbReference type="NCBI Taxonomy" id="1286181"/>
    <lineage>
        <taxon>Bacteria</taxon>
        <taxon>Bacillati</taxon>
        <taxon>Actinomycetota</taxon>
        <taxon>Actinomycetes</taxon>
        <taxon>Mycobacteriales</taxon>
        <taxon>Mycobacteriaceae</taxon>
        <taxon>Mycolicibacterium</taxon>
    </lineage>
</organism>
<evidence type="ECO:0000313" key="4">
    <source>
        <dbReference type="EMBL" id="BBY48930.1"/>
    </source>
</evidence>
<evidence type="ECO:0000256" key="1">
    <source>
        <dbReference type="SAM" id="MobiDB-lite"/>
    </source>
</evidence>
<keyword evidence="5" id="KW-1185">Reference proteome</keyword>
<dbReference type="Pfam" id="PF00934">
    <property type="entry name" value="PE"/>
    <property type="match status" value="1"/>
</dbReference>
<dbReference type="InterPro" id="IPR057746">
    <property type="entry name" value="CpnT-like_N"/>
</dbReference>
<feature type="domain" description="PE" evidence="2">
    <location>
        <begin position="4"/>
        <end position="92"/>
    </location>
</feature>
<feature type="domain" description="Outer membrane channel protein CpnT-like N-terminal" evidence="3">
    <location>
        <begin position="131"/>
        <end position="231"/>
    </location>
</feature>
<evidence type="ECO:0000313" key="5">
    <source>
        <dbReference type="Proteomes" id="UP000467428"/>
    </source>
</evidence>
<sequence length="900" mass="92001">MRIEVDPQVLVDSGGRLGSIGSQLGMLSDALGAALGSGIASGMDPAGLNFGMKYGRQAQQFADALAKAVEAHEVVGFMLKATGYNYENADAASTIGGPGPTGGVGGQPGKTTAADAPMGPNGAVVPPPTKWAILQPFLGPMMSWPSGNPSLLRVTAAQWRNLATGLSAFGGDMTALEGAVAQQVIPEGGKIGQALADLDEGVTTLADMAKTIGQSVDDFAGGVQDTQDAIRRLMDRISLDGLWDTVTGFLTGEGDDILREIAHDVGEVLENFQNQVKGVVGLLEELTIALGLAADAFQRWIRPILVETFGDDVGNALANTVTVYTDFQVGLTTGLINTVSGVVSMADVDTWKGMAELAQSVAQDPSTLPGVLANMGKEFVAWDKWSGDHPGRAAGEAAFNIGSLFVPGGALSKTGSVAKGLSYTTRLFDEGRLPRLSDLPGVGSGDRLPDLDDVPGVGRGLPEMPEFRPGTVPDSVIGPFAPNGAGTPTSPSTSGGPTRSGDPTGTTPPGGRGQGTGGGDGPPVASPNPTTGSPNPGTGAAAGPGRGDGPAPVDSGTPAASSGPSPADAAPSAASGGSPHPDPTSGNGSGTSPFDPGTSAAAHAGGEPPGGSPSEHSGGGANAPDASHPHGSAEGAGGSDEPAGPPHDGSSGGEDHGDGSRTYSMMDDTSHQTAFAPEQLGDNHRVADALERHGVSRSDFVDLVNTPTERLTPDQRDLINAVRDDLPAPTRDTVMQKVLPPGYFDAAGDFVQSRAEDYIMENNPRVAPDRVGGSVTFADDTAHLSTPEQIHDGLRLDYSDTHFAPHDPGTHLIRFHADPDSLGFYEVPRNSDMGGDGSYDGWDDPFTGNGFTKSGDDVIPEYTAKDMTMREGAEMWEVLDDGTQRLVAVLKGGAWIPQGN</sequence>
<dbReference type="Pfam" id="PF25547">
    <property type="entry name" value="WXG100_2"/>
    <property type="match status" value="1"/>
</dbReference>
<dbReference type="CDD" id="cd15841">
    <property type="entry name" value="SNARE_Qc"/>
    <property type="match status" value="1"/>
</dbReference>
<dbReference type="AlphaFoldDB" id="A0A7I7RXJ4"/>
<feature type="compositionally biased region" description="Low complexity" evidence="1">
    <location>
        <begin position="599"/>
        <end position="616"/>
    </location>
</feature>
<feature type="region of interest" description="Disordered" evidence="1">
    <location>
        <begin position="433"/>
        <end position="666"/>
    </location>
</feature>
<protein>
    <submittedName>
        <fullName evidence="4">Uncharacterized protein</fullName>
    </submittedName>
</protein>
<geneLocation type="plasmid" evidence="5">
    <name>pjcm18538 dna</name>
</geneLocation>
<accession>A0A7I7RXJ4</accession>
<name>A0A7I7RXJ4_9MYCO</name>
<feature type="compositionally biased region" description="Low complexity" evidence="1">
    <location>
        <begin position="549"/>
        <end position="579"/>
    </location>
</feature>
<dbReference type="EMBL" id="AP022593">
    <property type="protein sequence ID" value="BBY48930.1"/>
    <property type="molecule type" value="Genomic_DNA"/>
</dbReference>
<feature type="compositionally biased region" description="Gly residues" evidence="1">
    <location>
        <begin position="508"/>
        <end position="521"/>
    </location>
</feature>
<evidence type="ECO:0000259" key="3">
    <source>
        <dbReference type="Pfam" id="PF25547"/>
    </source>
</evidence>
<dbReference type="InterPro" id="IPR000084">
    <property type="entry name" value="PE-PGRS_N"/>
</dbReference>
<evidence type="ECO:0000259" key="2">
    <source>
        <dbReference type="Pfam" id="PF00934"/>
    </source>
</evidence>
<proteinExistence type="predicted"/>
<feature type="compositionally biased region" description="Low complexity" evidence="1">
    <location>
        <begin position="486"/>
        <end position="507"/>
    </location>
</feature>
<reference evidence="4 5" key="1">
    <citation type="journal article" date="2019" name="Emerg. Microbes Infect.">
        <title>Comprehensive subspecies identification of 175 nontuberculous mycobacteria species based on 7547 genomic profiles.</title>
        <authorList>
            <person name="Matsumoto Y."/>
            <person name="Kinjo T."/>
            <person name="Motooka D."/>
            <person name="Nabeya D."/>
            <person name="Jung N."/>
            <person name="Uechi K."/>
            <person name="Horii T."/>
            <person name="Iida T."/>
            <person name="Fujita J."/>
            <person name="Nakamura S."/>
        </authorList>
    </citation>
    <scope>NUCLEOTIDE SEQUENCE [LARGE SCALE GENOMIC DNA]</scope>
    <source>
        <strain evidence="4 5">JCM 18538</strain>
    </source>
</reference>
<dbReference type="RefSeq" id="WP_163918643.1">
    <property type="nucleotide sequence ID" value="NZ_AP022593.1"/>
</dbReference>
<gene>
    <name evidence="4" type="ORF">MARA_23980</name>
</gene>
<feature type="compositionally biased region" description="Low complexity" evidence="1">
    <location>
        <begin position="527"/>
        <end position="539"/>
    </location>
</feature>